<dbReference type="Proteomes" id="UP000807353">
    <property type="component" value="Unassembled WGS sequence"/>
</dbReference>
<keyword evidence="3" id="KW-1185">Reference proteome</keyword>
<dbReference type="EMBL" id="MU150249">
    <property type="protein sequence ID" value="KAF9465120.1"/>
    <property type="molecule type" value="Genomic_DNA"/>
</dbReference>
<dbReference type="AlphaFoldDB" id="A0A9P5YAG1"/>
<feature type="transmembrane region" description="Helical" evidence="1">
    <location>
        <begin position="189"/>
        <end position="211"/>
    </location>
</feature>
<accession>A0A9P5YAG1</accession>
<dbReference type="OrthoDB" id="3267806at2759"/>
<feature type="transmembrane region" description="Helical" evidence="1">
    <location>
        <begin position="39"/>
        <end position="57"/>
    </location>
</feature>
<proteinExistence type="predicted"/>
<feature type="transmembrane region" description="Helical" evidence="1">
    <location>
        <begin position="259"/>
        <end position="279"/>
    </location>
</feature>
<feature type="transmembrane region" description="Helical" evidence="1">
    <location>
        <begin position="69"/>
        <end position="95"/>
    </location>
</feature>
<feature type="transmembrane region" description="Helical" evidence="1">
    <location>
        <begin position="231"/>
        <end position="253"/>
    </location>
</feature>
<comment type="caution">
    <text evidence="2">The sequence shown here is derived from an EMBL/GenBank/DDBJ whole genome shotgun (WGS) entry which is preliminary data.</text>
</comment>
<keyword evidence="1" id="KW-1133">Transmembrane helix</keyword>
<gene>
    <name evidence="2" type="ORF">BDZ94DRAFT_1296643</name>
</gene>
<feature type="transmembrane region" description="Helical" evidence="1">
    <location>
        <begin position="147"/>
        <end position="169"/>
    </location>
</feature>
<sequence length="345" mass="38152">MADNSTLPPIGGNPNAPQEPPFMIVLEKEDFVGMHLADMLYGISALLFFQCMAQLLWPKRGRDRNLILAGYTFLLFSLGTVFTGMNINVAILGFIENRNFPGGPEAYSSFTQSSALGVIPNAAFILSNWMADALMLWRCKVIWNGKLWVLIFPCIMYLASISMGIMTIYQSSRPNSDLWTTVTVNFGLPYFSISSALNILLTLMIVVRLSLHYRKFKDTLGRRFLSQYKGVITMLVESSAIYAISSILFIGTYGANNTISVLFIPILSQTQIIAPLLIISRVSKRKAWTEDSATHPGDSLTLPSSMGGTTTQIDAIGMKTMSPDKNIFPHRKESSSINLTESQSA</sequence>
<keyword evidence="1" id="KW-0472">Membrane</keyword>
<reference evidence="2" key="1">
    <citation type="submission" date="2020-11" db="EMBL/GenBank/DDBJ databases">
        <authorList>
            <consortium name="DOE Joint Genome Institute"/>
            <person name="Ahrendt S."/>
            <person name="Riley R."/>
            <person name="Andreopoulos W."/>
            <person name="Labutti K."/>
            <person name="Pangilinan J."/>
            <person name="Ruiz-Duenas F.J."/>
            <person name="Barrasa J.M."/>
            <person name="Sanchez-Garcia M."/>
            <person name="Camarero S."/>
            <person name="Miyauchi S."/>
            <person name="Serrano A."/>
            <person name="Linde D."/>
            <person name="Babiker R."/>
            <person name="Drula E."/>
            <person name="Ayuso-Fernandez I."/>
            <person name="Pacheco R."/>
            <person name="Padilla G."/>
            <person name="Ferreira P."/>
            <person name="Barriuso J."/>
            <person name="Kellner H."/>
            <person name="Castanera R."/>
            <person name="Alfaro M."/>
            <person name="Ramirez L."/>
            <person name="Pisabarro A.G."/>
            <person name="Kuo A."/>
            <person name="Tritt A."/>
            <person name="Lipzen A."/>
            <person name="He G."/>
            <person name="Yan M."/>
            <person name="Ng V."/>
            <person name="Cullen D."/>
            <person name="Martin F."/>
            <person name="Rosso M.-N."/>
            <person name="Henrissat B."/>
            <person name="Hibbett D."/>
            <person name="Martinez A.T."/>
            <person name="Grigoriev I.V."/>
        </authorList>
    </citation>
    <scope>NUCLEOTIDE SEQUENCE</scope>
    <source>
        <strain evidence="2">CBS 247.69</strain>
    </source>
</reference>
<evidence type="ECO:0000256" key="1">
    <source>
        <dbReference type="SAM" id="Phobius"/>
    </source>
</evidence>
<evidence type="ECO:0000313" key="3">
    <source>
        <dbReference type="Proteomes" id="UP000807353"/>
    </source>
</evidence>
<name>A0A9P5YAG1_9AGAR</name>
<organism evidence="2 3">
    <name type="scientific">Collybia nuda</name>
    <dbReference type="NCBI Taxonomy" id="64659"/>
    <lineage>
        <taxon>Eukaryota</taxon>
        <taxon>Fungi</taxon>
        <taxon>Dikarya</taxon>
        <taxon>Basidiomycota</taxon>
        <taxon>Agaricomycotina</taxon>
        <taxon>Agaricomycetes</taxon>
        <taxon>Agaricomycetidae</taxon>
        <taxon>Agaricales</taxon>
        <taxon>Tricholomatineae</taxon>
        <taxon>Clitocybaceae</taxon>
        <taxon>Collybia</taxon>
    </lineage>
</organism>
<keyword evidence="1" id="KW-0812">Transmembrane</keyword>
<protein>
    <submittedName>
        <fullName evidence="2">Uncharacterized protein</fullName>
    </submittedName>
</protein>
<feature type="transmembrane region" description="Helical" evidence="1">
    <location>
        <begin position="115"/>
        <end position="135"/>
    </location>
</feature>
<evidence type="ECO:0000313" key="2">
    <source>
        <dbReference type="EMBL" id="KAF9465120.1"/>
    </source>
</evidence>